<dbReference type="InterPro" id="IPR042230">
    <property type="entry name" value="CusF_sf"/>
</dbReference>
<name>A0A845GEE7_9BURK</name>
<protein>
    <submittedName>
        <fullName evidence="2">RND transporter</fullName>
    </submittedName>
</protein>
<evidence type="ECO:0000313" key="2">
    <source>
        <dbReference type="EMBL" id="MYM92261.1"/>
    </source>
</evidence>
<feature type="signal peptide" evidence="1">
    <location>
        <begin position="1"/>
        <end position="26"/>
    </location>
</feature>
<proteinExistence type="predicted"/>
<dbReference type="Proteomes" id="UP000447355">
    <property type="component" value="Unassembled WGS sequence"/>
</dbReference>
<accession>A0A845GEE7</accession>
<dbReference type="InterPro" id="IPR021647">
    <property type="entry name" value="CusF_Ec"/>
</dbReference>
<evidence type="ECO:0000256" key="1">
    <source>
        <dbReference type="SAM" id="SignalP"/>
    </source>
</evidence>
<dbReference type="AlphaFoldDB" id="A0A845GEE7"/>
<dbReference type="Pfam" id="PF11604">
    <property type="entry name" value="CusF_Ec"/>
    <property type="match status" value="1"/>
</dbReference>
<dbReference type="Gene3D" id="2.40.50.320">
    <property type="entry name" value="Copper binding periplasmic protein CusF"/>
    <property type="match status" value="1"/>
</dbReference>
<dbReference type="EMBL" id="WWCX01000001">
    <property type="protein sequence ID" value="MYM92261.1"/>
    <property type="molecule type" value="Genomic_DNA"/>
</dbReference>
<dbReference type="RefSeq" id="WP_161081544.1">
    <property type="nucleotide sequence ID" value="NZ_WWCX01000001.1"/>
</dbReference>
<evidence type="ECO:0000313" key="3">
    <source>
        <dbReference type="Proteomes" id="UP000447355"/>
    </source>
</evidence>
<comment type="caution">
    <text evidence="2">The sequence shown here is derived from an EMBL/GenBank/DDBJ whole genome shotgun (WGS) entry which is preliminary data.</text>
</comment>
<feature type="chain" id="PRO_5032487178" evidence="1">
    <location>
        <begin position="27"/>
        <end position="109"/>
    </location>
</feature>
<gene>
    <name evidence="2" type="ORF">GTP90_00125</name>
</gene>
<organism evidence="2 3">
    <name type="scientific">Duganella vulcania</name>
    <dbReference type="NCBI Taxonomy" id="2692166"/>
    <lineage>
        <taxon>Bacteria</taxon>
        <taxon>Pseudomonadati</taxon>
        <taxon>Pseudomonadota</taxon>
        <taxon>Betaproteobacteria</taxon>
        <taxon>Burkholderiales</taxon>
        <taxon>Oxalobacteraceae</taxon>
        <taxon>Telluria group</taxon>
        <taxon>Duganella</taxon>
    </lineage>
</organism>
<reference evidence="2" key="1">
    <citation type="submission" date="2019-12" db="EMBL/GenBank/DDBJ databases">
        <title>Novel species isolated from a subtropical stream in China.</title>
        <authorList>
            <person name="Lu H."/>
        </authorList>
    </citation>
    <scope>NUCLEOTIDE SEQUENCE [LARGE SCALE GENOMIC DNA]</scope>
    <source>
        <strain evidence="2">FT81W</strain>
    </source>
</reference>
<keyword evidence="1" id="KW-0732">Signal</keyword>
<sequence>MKQLHKIILAVSIGCSLASVGTVAYAQQPSSSTNQAAMSDGEIKKVDKDAGKLTIKHGELKNLVMPGMTMVFKVQDPAMLDKVKSGDKVRFVADKVGGALTVTAIEAAK</sequence>